<dbReference type="PANTHER" id="PTHR30634:SF13">
    <property type="entry name" value="PROTEIN YEHF"/>
    <property type="match status" value="1"/>
</dbReference>
<sequence>MEAYRYQDEKSDKFWRIEQDEPAFAVNYGKTGTTGKYQIKEFDSVEECQKEVKKLIDSKKKKGYKLYPEFDLNNHYYFDDEEIGLHPLTSHPKFRAHFKDEFYYDCGDEEAPFGSDEGSDTLAQITEDLRKTKTFDFTSFPKRLIEEYWDMTYLPAEDISRENIEQLVKTDEMNLTQSDMVTYATAFAQIKITGEVDGALKVLALNAMKRMEIIAELLKWNTTGKPSEIGTKMMHDLEQFHEK</sequence>
<gene>
    <name evidence="2" type="ORF">ACFOY0_21100</name>
</gene>
<dbReference type="CDD" id="cd07996">
    <property type="entry name" value="WGR_MMR_like"/>
    <property type="match status" value="1"/>
</dbReference>
<dbReference type="InterPro" id="IPR008893">
    <property type="entry name" value="WGR_domain"/>
</dbReference>
<comment type="caution">
    <text evidence="2">The sequence shown here is derived from an EMBL/GenBank/DDBJ whole genome shotgun (WGS) entry which is preliminary data.</text>
</comment>
<feature type="domain" description="WGR" evidence="1">
    <location>
        <begin position="1"/>
        <end position="77"/>
    </location>
</feature>
<proteinExistence type="predicted"/>
<dbReference type="Pfam" id="PF05406">
    <property type="entry name" value="WGR"/>
    <property type="match status" value="1"/>
</dbReference>
<dbReference type="Proteomes" id="UP001595719">
    <property type="component" value="Unassembled WGS sequence"/>
</dbReference>
<protein>
    <submittedName>
        <fullName evidence="2">WGR domain-containing protein</fullName>
    </submittedName>
</protein>
<dbReference type="InterPro" id="IPR036930">
    <property type="entry name" value="WGR_dom_sf"/>
</dbReference>
<evidence type="ECO:0000313" key="3">
    <source>
        <dbReference type="Proteomes" id="UP001595719"/>
    </source>
</evidence>
<dbReference type="PROSITE" id="PS51977">
    <property type="entry name" value="WGR"/>
    <property type="match status" value="1"/>
</dbReference>
<keyword evidence="3" id="KW-1185">Reference proteome</keyword>
<evidence type="ECO:0000259" key="1">
    <source>
        <dbReference type="PROSITE" id="PS51977"/>
    </source>
</evidence>
<dbReference type="PANTHER" id="PTHR30634">
    <property type="entry name" value="OUTER MEMBRANE LOLAB LIPOPROTEIN INSERTION APPARATUS"/>
    <property type="match status" value="1"/>
</dbReference>
<organism evidence="2 3">
    <name type="scientific">Flavobacterium quisquiliarum</name>
    <dbReference type="NCBI Taxonomy" id="1834436"/>
    <lineage>
        <taxon>Bacteria</taxon>
        <taxon>Pseudomonadati</taxon>
        <taxon>Bacteroidota</taxon>
        <taxon>Flavobacteriia</taxon>
        <taxon>Flavobacteriales</taxon>
        <taxon>Flavobacteriaceae</taxon>
        <taxon>Flavobacterium</taxon>
    </lineage>
</organism>
<dbReference type="InterPro" id="IPR049809">
    <property type="entry name" value="YehF/YfeS-like_WGR"/>
</dbReference>
<dbReference type="RefSeq" id="WP_179003027.1">
    <property type="nucleotide sequence ID" value="NZ_JBHSCO010000006.1"/>
</dbReference>
<dbReference type="Gene3D" id="2.20.140.10">
    <property type="entry name" value="WGR domain"/>
    <property type="match status" value="1"/>
</dbReference>
<evidence type="ECO:0000313" key="2">
    <source>
        <dbReference type="EMBL" id="MFC4393503.1"/>
    </source>
</evidence>
<accession>A0ABV8W9M1</accession>
<dbReference type="SUPFAM" id="SSF142921">
    <property type="entry name" value="WGR domain-like"/>
    <property type="match status" value="1"/>
</dbReference>
<name>A0ABV8W9M1_9FLAO</name>
<dbReference type="InterPro" id="IPR050458">
    <property type="entry name" value="LolB"/>
</dbReference>
<dbReference type="SMART" id="SM00773">
    <property type="entry name" value="WGR"/>
    <property type="match status" value="1"/>
</dbReference>
<dbReference type="EMBL" id="JBHSCO010000006">
    <property type="protein sequence ID" value="MFC4393503.1"/>
    <property type="molecule type" value="Genomic_DNA"/>
</dbReference>
<reference evidence="3" key="1">
    <citation type="journal article" date="2019" name="Int. J. Syst. Evol. Microbiol.">
        <title>The Global Catalogue of Microorganisms (GCM) 10K type strain sequencing project: providing services to taxonomists for standard genome sequencing and annotation.</title>
        <authorList>
            <consortium name="The Broad Institute Genomics Platform"/>
            <consortium name="The Broad Institute Genome Sequencing Center for Infectious Disease"/>
            <person name="Wu L."/>
            <person name="Ma J."/>
        </authorList>
    </citation>
    <scope>NUCLEOTIDE SEQUENCE [LARGE SCALE GENOMIC DNA]</scope>
    <source>
        <strain evidence="3">CGMCC 1.15345</strain>
    </source>
</reference>